<evidence type="ECO:0000313" key="3">
    <source>
        <dbReference type="EMBL" id="GAA4541452.1"/>
    </source>
</evidence>
<evidence type="ECO:0000256" key="1">
    <source>
        <dbReference type="SAM" id="MobiDB-lite"/>
    </source>
</evidence>
<feature type="compositionally biased region" description="Low complexity" evidence="1">
    <location>
        <begin position="212"/>
        <end position="224"/>
    </location>
</feature>
<gene>
    <name evidence="3" type="ORF">GCM10023175_15370</name>
</gene>
<feature type="region of interest" description="Disordered" evidence="1">
    <location>
        <begin position="137"/>
        <end position="235"/>
    </location>
</feature>
<dbReference type="RefSeq" id="WP_345414166.1">
    <property type="nucleotide sequence ID" value="NZ_BAABGT010000024.1"/>
</dbReference>
<feature type="transmembrane region" description="Helical" evidence="2">
    <location>
        <begin position="52"/>
        <end position="73"/>
    </location>
</feature>
<name>A0ABP8RL23_9PSEU</name>
<evidence type="ECO:0000313" key="4">
    <source>
        <dbReference type="Proteomes" id="UP001501598"/>
    </source>
</evidence>
<dbReference type="EMBL" id="BAABGT010000024">
    <property type="protein sequence ID" value="GAA4541452.1"/>
    <property type="molecule type" value="Genomic_DNA"/>
</dbReference>
<protein>
    <submittedName>
        <fullName evidence="3">Uncharacterized protein</fullName>
    </submittedName>
</protein>
<organism evidence="3 4">
    <name type="scientific">Pseudonocardia xishanensis</name>
    <dbReference type="NCBI Taxonomy" id="630995"/>
    <lineage>
        <taxon>Bacteria</taxon>
        <taxon>Bacillati</taxon>
        <taxon>Actinomycetota</taxon>
        <taxon>Actinomycetes</taxon>
        <taxon>Pseudonocardiales</taxon>
        <taxon>Pseudonocardiaceae</taxon>
        <taxon>Pseudonocardia</taxon>
    </lineage>
</organism>
<reference evidence="4" key="1">
    <citation type="journal article" date="2019" name="Int. J. Syst. Evol. Microbiol.">
        <title>The Global Catalogue of Microorganisms (GCM) 10K type strain sequencing project: providing services to taxonomists for standard genome sequencing and annotation.</title>
        <authorList>
            <consortium name="The Broad Institute Genomics Platform"/>
            <consortium name="The Broad Institute Genome Sequencing Center for Infectious Disease"/>
            <person name="Wu L."/>
            <person name="Ma J."/>
        </authorList>
    </citation>
    <scope>NUCLEOTIDE SEQUENCE [LARGE SCALE GENOMIC DNA]</scope>
    <source>
        <strain evidence="4">JCM 17906</strain>
    </source>
</reference>
<keyword evidence="2" id="KW-1133">Transmembrane helix</keyword>
<feature type="compositionally biased region" description="Low complexity" evidence="1">
    <location>
        <begin position="163"/>
        <end position="178"/>
    </location>
</feature>
<evidence type="ECO:0000256" key="2">
    <source>
        <dbReference type="SAM" id="Phobius"/>
    </source>
</evidence>
<feature type="transmembrane region" description="Helical" evidence="2">
    <location>
        <begin position="30"/>
        <end position="46"/>
    </location>
</feature>
<sequence length="235" mass="25706">MLVRTDDEVYRVDSVWLGPPRATFPWRARYVSYGVGLLVMIAVMFVQRRVGIGLDFFSVAWALVITVVATRFLGKRIDYERPLGQVAELFRHEVTGPRRRRTGSGGPVRFAHVRTHRTLPAQRGGARRLPRAEAGIEQAGLDRAARPDQVRPARVRPGWTRPAGVTASAATASAHTGSELGPPALPSPRPEGLRDITPVARPEAAPRRVDPRTPAQPAPWATAAERGKGGRRGRA</sequence>
<comment type="caution">
    <text evidence="3">The sequence shown here is derived from an EMBL/GenBank/DDBJ whole genome shotgun (WGS) entry which is preliminary data.</text>
</comment>
<dbReference type="Proteomes" id="UP001501598">
    <property type="component" value="Unassembled WGS sequence"/>
</dbReference>
<accession>A0ABP8RL23</accession>
<proteinExistence type="predicted"/>
<keyword evidence="4" id="KW-1185">Reference proteome</keyword>
<keyword evidence="2" id="KW-0812">Transmembrane</keyword>
<keyword evidence="2" id="KW-0472">Membrane</keyword>